<reference evidence="1" key="1">
    <citation type="submission" date="2020-08" db="EMBL/GenBank/DDBJ databases">
        <title>Genome sequencing and assembly of the red palm weevil Rhynchophorus ferrugineus.</title>
        <authorList>
            <person name="Dias G.B."/>
            <person name="Bergman C.M."/>
            <person name="Manee M."/>
        </authorList>
    </citation>
    <scope>NUCLEOTIDE SEQUENCE</scope>
    <source>
        <strain evidence="1">AA-2017</strain>
        <tissue evidence="1">Whole larva</tissue>
    </source>
</reference>
<evidence type="ECO:0000313" key="1">
    <source>
        <dbReference type="EMBL" id="KAF7280853.1"/>
    </source>
</evidence>
<comment type="caution">
    <text evidence="1">The sequence shown here is derived from an EMBL/GenBank/DDBJ whole genome shotgun (WGS) entry which is preliminary data.</text>
</comment>
<accession>A0A834IMY1</accession>
<organism evidence="1 2">
    <name type="scientific">Rhynchophorus ferrugineus</name>
    <name type="common">Red palm weevil</name>
    <name type="synonym">Curculio ferrugineus</name>
    <dbReference type="NCBI Taxonomy" id="354439"/>
    <lineage>
        <taxon>Eukaryota</taxon>
        <taxon>Metazoa</taxon>
        <taxon>Ecdysozoa</taxon>
        <taxon>Arthropoda</taxon>
        <taxon>Hexapoda</taxon>
        <taxon>Insecta</taxon>
        <taxon>Pterygota</taxon>
        <taxon>Neoptera</taxon>
        <taxon>Endopterygota</taxon>
        <taxon>Coleoptera</taxon>
        <taxon>Polyphaga</taxon>
        <taxon>Cucujiformia</taxon>
        <taxon>Curculionidae</taxon>
        <taxon>Dryophthorinae</taxon>
        <taxon>Rhynchophorus</taxon>
    </lineage>
</organism>
<gene>
    <name evidence="1" type="ORF">GWI33_005453</name>
</gene>
<dbReference type="AlphaFoldDB" id="A0A834IMY1"/>
<dbReference type="EMBL" id="JAACXV010000272">
    <property type="protein sequence ID" value="KAF7280853.1"/>
    <property type="molecule type" value="Genomic_DNA"/>
</dbReference>
<proteinExistence type="predicted"/>
<sequence>MEPTSRPLRLHPPTLLSSDQIRNPHKKCFFYVTALKGDGVVDGGVRRGIGGRWRRVQSTNFNKDVARLGADITLFWAINKFVSSVARPTRAGILLEINGTGRFGIVPVGIFISALNFREHIAILASRKWLQIV</sequence>
<name>A0A834IMY1_RHYFE</name>
<evidence type="ECO:0000313" key="2">
    <source>
        <dbReference type="Proteomes" id="UP000625711"/>
    </source>
</evidence>
<keyword evidence="2" id="KW-1185">Reference proteome</keyword>
<dbReference type="Proteomes" id="UP000625711">
    <property type="component" value="Unassembled WGS sequence"/>
</dbReference>
<protein>
    <submittedName>
        <fullName evidence="1">Uncharacterized protein</fullName>
    </submittedName>
</protein>